<dbReference type="PANTHER" id="PTHR42776:SF27">
    <property type="entry name" value="DIPEPTIDYL PEPTIDASE FAMILY MEMBER 6"/>
    <property type="match status" value="1"/>
</dbReference>
<proteinExistence type="inferred from homology"/>
<accession>A0A172ZLE7</accession>
<dbReference type="Proteomes" id="UP000078148">
    <property type="component" value="Chromosome"/>
</dbReference>
<dbReference type="SUPFAM" id="SSF82171">
    <property type="entry name" value="DPP6 N-terminal domain-like"/>
    <property type="match status" value="1"/>
</dbReference>
<evidence type="ECO:0000313" key="7">
    <source>
        <dbReference type="EMBL" id="ANF97960.1"/>
    </source>
</evidence>
<evidence type="ECO:0000256" key="1">
    <source>
        <dbReference type="ARBA" id="ARBA00010040"/>
    </source>
</evidence>
<dbReference type="InterPro" id="IPR029058">
    <property type="entry name" value="AB_hydrolase_fold"/>
</dbReference>
<dbReference type="AlphaFoldDB" id="A0A172ZLE7"/>
<reference evidence="7 8" key="2">
    <citation type="journal article" date="2016" name="Int. J. Syst. Evol. Microbiol.">
        <title>Paenibacillus bovis sp. nov., isolated from raw yak (Bos grunniens) milk.</title>
        <authorList>
            <person name="Gao C."/>
            <person name="Han J."/>
            <person name="Liu Z."/>
            <person name="Xu X."/>
            <person name="Hang F."/>
            <person name="Wu Z."/>
        </authorList>
    </citation>
    <scope>NUCLEOTIDE SEQUENCE [LARGE SCALE GENOMIC DNA]</scope>
    <source>
        <strain evidence="7 8">BD3526</strain>
    </source>
</reference>
<keyword evidence="4" id="KW-0720">Serine protease</keyword>
<evidence type="ECO:0000256" key="4">
    <source>
        <dbReference type="ARBA" id="ARBA00022825"/>
    </source>
</evidence>
<dbReference type="Gene3D" id="2.120.10.30">
    <property type="entry name" value="TolB, C-terminal domain"/>
    <property type="match status" value="1"/>
</dbReference>
<dbReference type="InterPro" id="IPR011659">
    <property type="entry name" value="WD40"/>
</dbReference>
<reference evidence="8" key="1">
    <citation type="submission" date="2015-10" db="EMBL/GenBank/DDBJ databases">
        <title>Genome of Paenibacillus bovis sp. nov.</title>
        <authorList>
            <person name="Wu Z."/>
            <person name="Gao C."/>
            <person name="Liu Z."/>
            <person name="Zheng H."/>
        </authorList>
    </citation>
    <scope>NUCLEOTIDE SEQUENCE [LARGE SCALE GENOMIC DNA]</scope>
    <source>
        <strain evidence="8">BD3526</strain>
    </source>
</reference>
<dbReference type="Pfam" id="PF07676">
    <property type="entry name" value="PD40"/>
    <property type="match status" value="2"/>
</dbReference>
<sequence>MSDKRNVQAEDLYQFKWIEQPAASPSGEWVVYVSRQVNDNRDGYESHLRMIRQDGSGDYRFTSGQRDHSPAWSPDGRKLAFLRKKDDHTQVWIMPAAGGEAYPATSLKHGVASFSWSPDSSWLLLLAEEDKEEEVSTQHTTENSKRSESASPQPPAGKKAVVIDRITYKWDGEGLWQGRRTHLYLHSLVDGSGRWLTTGDYDVQSYAWAPDSTRVAFITHMPSADEADPDFTLNNDLYTLPVNGEGLHRWTQNEYGIISLAWSPDGQQIAFIASDQSYHNATLTRLYQLSVPHGTIACLCQDSDMLIGNYLVGDTGISSTVEPVFSADGQFIYTLLSERGTVQLITTAVDGSGHQVILDGQRNIHYFTLTTDAKIIFVAADSMQPGELFLRDTTQLQEQQLTFWNDELLSGLRLSVPQELELTAVDGRPLQAWLMPPVQEYDADNRVPAILEIHGGPHMMYGFTFMHEFQLLTSQGYAVIFTNPRGSQGYGQQFVNACRGDYGGGDYRDLMEVTDYVLEHYDWIDKDRLGVTGGSYGGFMTNWIVGHTDRFKAAVTQRSISNWISFYGVSDIGFYFTEDQIDGTPWQKLETLWQHSPLAFVENVKTPILILHGEQDLRCPIEQAEQWFTGLKRLGAVTRLVRFPDADHNLSRNGHPQLRIQRLEQIAGWFAQYV</sequence>
<comment type="similarity">
    <text evidence="1">Belongs to the peptidase S9C family.</text>
</comment>
<evidence type="ECO:0000259" key="6">
    <source>
        <dbReference type="Pfam" id="PF00326"/>
    </source>
</evidence>
<name>A0A172ZLE7_9BACL</name>
<keyword evidence="8" id="KW-1185">Reference proteome</keyword>
<keyword evidence="2" id="KW-0645">Protease</keyword>
<dbReference type="FunFam" id="3.40.50.1820:FF:000028">
    <property type="entry name" value="S9 family peptidase"/>
    <property type="match status" value="1"/>
</dbReference>
<evidence type="ECO:0000256" key="5">
    <source>
        <dbReference type="SAM" id="MobiDB-lite"/>
    </source>
</evidence>
<dbReference type="OrthoDB" id="108903at2"/>
<dbReference type="RefSeq" id="WP_060536049.1">
    <property type="nucleotide sequence ID" value="NZ_CP013023.1"/>
</dbReference>
<dbReference type="PANTHER" id="PTHR42776">
    <property type="entry name" value="SERINE PEPTIDASE S9 FAMILY MEMBER"/>
    <property type="match status" value="1"/>
</dbReference>
<evidence type="ECO:0000256" key="3">
    <source>
        <dbReference type="ARBA" id="ARBA00022801"/>
    </source>
</evidence>
<dbReference type="Pfam" id="PF00326">
    <property type="entry name" value="Peptidase_S9"/>
    <property type="match status" value="1"/>
</dbReference>
<dbReference type="GO" id="GO:0006508">
    <property type="term" value="P:proteolysis"/>
    <property type="evidence" value="ECO:0007669"/>
    <property type="project" value="UniProtKB-KW"/>
</dbReference>
<dbReference type="Gene3D" id="2.120.10.60">
    <property type="entry name" value="Tricorn protease N-terminal domain"/>
    <property type="match status" value="1"/>
</dbReference>
<dbReference type="InterPro" id="IPR011042">
    <property type="entry name" value="6-blade_b-propeller_TolB-like"/>
</dbReference>
<feature type="domain" description="Peptidase S9 prolyl oligopeptidase catalytic" evidence="6">
    <location>
        <begin position="464"/>
        <end position="673"/>
    </location>
</feature>
<dbReference type="STRING" id="1616788.AR543_19335"/>
<dbReference type="EMBL" id="CP013023">
    <property type="protein sequence ID" value="ANF97960.1"/>
    <property type="molecule type" value="Genomic_DNA"/>
</dbReference>
<dbReference type="InterPro" id="IPR001375">
    <property type="entry name" value="Peptidase_S9_cat"/>
</dbReference>
<dbReference type="Gene3D" id="3.40.50.1820">
    <property type="entry name" value="alpha/beta hydrolase"/>
    <property type="match status" value="1"/>
</dbReference>
<gene>
    <name evidence="7" type="ORF">AR543_19335</name>
</gene>
<evidence type="ECO:0000256" key="2">
    <source>
        <dbReference type="ARBA" id="ARBA00022670"/>
    </source>
</evidence>
<keyword evidence="3" id="KW-0378">Hydrolase</keyword>
<dbReference type="SUPFAM" id="SSF53474">
    <property type="entry name" value="alpha/beta-Hydrolases"/>
    <property type="match status" value="1"/>
</dbReference>
<organism evidence="7 8">
    <name type="scientific">Paenibacillus bovis</name>
    <dbReference type="NCBI Taxonomy" id="1616788"/>
    <lineage>
        <taxon>Bacteria</taxon>
        <taxon>Bacillati</taxon>
        <taxon>Bacillota</taxon>
        <taxon>Bacilli</taxon>
        <taxon>Bacillales</taxon>
        <taxon>Paenibacillaceae</taxon>
        <taxon>Paenibacillus</taxon>
    </lineage>
</organism>
<dbReference type="GO" id="GO:0004252">
    <property type="term" value="F:serine-type endopeptidase activity"/>
    <property type="evidence" value="ECO:0007669"/>
    <property type="project" value="TreeGrafter"/>
</dbReference>
<evidence type="ECO:0000313" key="8">
    <source>
        <dbReference type="Proteomes" id="UP000078148"/>
    </source>
</evidence>
<protein>
    <submittedName>
        <fullName evidence="7">Peptidase</fullName>
    </submittedName>
</protein>
<dbReference type="KEGG" id="pbv:AR543_19335"/>
<feature type="region of interest" description="Disordered" evidence="5">
    <location>
        <begin position="133"/>
        <end position="158"/>
    </location>
</feature>